<evidence type="ECO:0000259" key="1">
    <source>
        <dbReference type="Pfam" id="PF13649"/>
    </source>
</evidence>
<dbReference type="InterPro" id="IPR029063">
    <property type="entry name" value="SAM-dependent_MTases_sf"/>
</dbReference>
<dbReference type="EMBL" id="JBBHLI010000002">
    <property type="protein sequence ID" value="MEK9500229.1"/>
    <property type="molecule type" value="Genomic_DNA"/>
</dbReference>
<organism evidence="2 3">
    <name type="scientific">Gaopeijia maritima</name>
    <dbReference type="NCBI Taxonomy" id="3119007"/>
    <lineage>
        <taxon>Bacteria</taxon>
        <taxon>Pseudomonadati</taxon>
        <taxon>Gemmatimonadota</taxon>
        <taxon>Longimicrobiia</taxon>
        <taxon>Gaopeijiales</taxon>
        <taxon>Gaopeijiaceae</taxon>
        <taxon>Gaopeijia</taxon>
    </lineage>
</organism>
<keyword evidence="3" id="KW-1185">Reference proteome</keyword>
<evidence type="ECO:0000313" key="2">
    <source>
        <dbReference type="EMBL" id="MEK9500229.1"/>
    </source>
</evidence>
<dbReference type="CDD" id="cd02440">
    <property type="entry name" value="AdoMet_MTases"/>
    <property type="match status" value="1"/>
</dbReference>
<dbReference type="GO" id="GO:0008168">
    <property type="term" value="F:methyltransferase activity"/>
    <property type="evidence" value="ECO:0007669"/>
    <property type="project" value="UniProtKB-KW"/>
</dbReference>
<dbReference type="EC" id="2.1.-.-" evidence="2"/>
<dbReference type="InterPro" id="IPR041698">
    <property type="entry name" value="Methyltransf_25"/>
</dbReference>
<dbReference type="Pfam" id="PF13649">
    <property type="entry name" value="Methyltransf_25"/>
    <property type="match status" value="1"/>
</dbReference>
<dbReference type="GO" id="GO:0032259">
    <property type="term" value="P:methylation"/>
    <property type="evidence" value="ECO:0007669"/>
    <property type="project" value="UniProtKB-KW"/>
</dbReference>
<reference evidence="2 3" key="1">
    <citation type="submission" date="2024-02" db="EMBL/GenBank/DDBJ databases">
        <title>A novel Gemmatimonadota bacterium.</title>
        <authorList>
            <person name="Du Z.-J."/>
            <person name="Ye Y.-Q."/>
        </authorList>
    </citation>
    <scope>NUCLEOTIDE SEQUENCE [LARGE SCALE GENOMIC DNA]</scope>
    <source>
        <strain evidence="2 3">DH-20</strain>
    </source>
</reference>
<dbReference type="SUPFAM" id="SSF53335">
    <property type="entry name" value="S-adenosyl-L-methionine-dependent methyltransferases"/>
    <property type="match status" value="1"/>
</dbReference>
<proteinExistence type="predicted"/>
<gene>
    <name evidence="2" type="ORF">WI372_04510</name>
</gene>
<dbReference type="RefSeq" id="WP_405284987.1">
    <property type="nucleotide sequence ID" value="NZ_CP144380.1"/>
</dbReference>
<sequence>MDFYRDLAEWWPLFSTPEDYAEEASFYLETLQRLSRRRIRTLLELGSGGGNNASHMKAQATLTLVEPAEGMRAVSEALNPSCEHLEGDMRTIRLRRTFDAVFVHDAVCYMTSLPDLRQAVETAFVHCAPGGAALFAPDYTRETFRSGADDGGEDGTDGRALRYLEWTWDPDPDDESYVVDYAFMLRASDGSVRVVHDRHVEGIFPRASWLTLLGDAGFEPHRIPFEHSAVQAGRLDVFVGVRPEG</sequence>
<keyword evidence="2" id="KW-0489">Methyltransferase</keyword>
<evidence type="ECO:0000313" key="3">
    <source>
        <dbReference type="Proteomes" id="UP001484239"/>
    </source>
</evidence>
<accession>A0ABU9E6D6</accession>
<dbReference type="Gene3D" id="3.40.50.150">
    <property type="entry name" value="Vaccinia Virus protein VP39"/>
    <property type="match status" value="1"/>
</dbReference>
<feature type="domain" description="Methyltransferase" evidence="1">
    <location>
        <begin position="43"/>
        <end position="131"/>
    </location>
</feature>
<comment type="caution">
    <text evidence="2">The sequence shown here is derived from an EMBL/GenBank/DDBJ whole genome shotgun (WGS) entry which is preliminary data.</text>
</comment>
<protein>
    <submittedName>
        <fullName evidence="2">Class I SAM-dependent methyltransferase</fullName>
        <ecNumber evidence="2">2.1.-.-</ecNumber>
    </submittedName>
</protein>
<name>A0ABU9E6D6_9BACT</name>
<keyword evidence="2" id="KW-0808">Transferase</keyword>
<dbReference type="Gene3D" id="2.20.130.10">
    <property type="entry name" value="CAC2371-like domains"/>
    <property type="match status" value="1"/>
</dbReference>
<dbReference type="Proteomes" id="UP001484239">
    <property type="component" value="Unassembled WGS sequence"/>
</dbReference>